<dbReference type="Proteomes" id="UP000663874">
    <property type="component" value="Unassembled WGS sequence"/>
</dbReference>
<feature type="transmembrane region" description="Helical" evidence="1">
    <location>
        <begin position="62"/>
        <end position="86"/>
    </location>
</feature>
<keyword evidence="1" id="KW-0472">Membrane</keyword>
<evidence type="ECO:0000313" key="2">
    <source>
        <dbReference type="EMBL" id="CAF1337434.1"/>
    </source>
</evidence>
<proteinExistence type="predicted"/>
<feature type="transmembrane region" description="Helical" evidence="1">
    <location>
        <begin position="22"/>
        <end position="42"/>
    </location>
</feature>
<evidence type="ECO:0000313" key="4">
    <source>
        <dbReference type="Proteomes" id="UP000663889"/>
    </source>
</evidence>
<accession>A0A815GEW5</accession>
<dbReference type="AlphaFoldDB" id="A0A815GEW5"/>
<comment type="caution">
    <text evidence="2">The sequence shown here is derived from an EMBL/GenBank/DDBJ whole genome shotgun (WGS) entry which is preliminary data.</text>
</comment>
<organism evidence="2 4">
    <name type="scientific">Rotaria sordida</name>
    <dbReference type="NCBI Taxonomy" id="392033"/>
    <lineage>
        <taxon>Eukaryota</taxon>
        <taxon>Metazoa</taxon>
        <taxon>Spiralia</taxon>
        <taxon>Gnathifera</taxon>
        <taxon>Rotifera</taxon>
        <taxon>Eurotatoria</taxon>
        <taxon>Bdelloidea</taxon>
        <taxon>Philodinida</taxon>
        <taxon>Philodinidae</taxon>
        <taxon>Rotaria</taxon>
    </lineage>
</organism>
<dbReference type="EMBL" id="CAJOBE010020009">
    <property type="protein sequence ID" value="CAF4233246.1"/>
    <property type="molecule type" value="Genomic_DNA"/>
</dbReference>
<sequence>MDLFLVTSSNASLRHISKIQRAYKIVLITSIIWVLHSLVSYFNVGISLFTGVCIPNSPGSSLYAALFFIFIISVISITITMIFGYLTYRNIRQTTVLAEQQADRQVASFYAFLISSSRFRQTVKERLFRWRSSNQVHPPRT</sequence>
<evidence type="ECO:0000256" key="1">
    <source>
        <dbReference type="SAM" id="Phobius"/>
    </source>
</evidence>
<evidence type="ECO:0000313" key="3">
    <source>
        <dbReference type="EMBL" id="CAF4233246.1"/>
    </source>
</evidence>
<protein>
    <submittedName>
        <fullName evidence="2">Uncharacterized protein</fullName>
    </submittedName>
</protein>
<keyword evidence="1" id="KW-1133">Transmembrane helix</keyword>
<gene>
    <name evidence="3" type="ORF">FNK824_LOCUS37813</name>
    <name evidence="2" type="ORF">SEV965_LOCUS28159</name>
</gene>
<dbReference type="EMBL" id="CAJNOU010002635">
    <property type="protein sequence ID" value="CAF1337434.1"/>
    <property type="molecule type" value="Genomic_DNA"/>
</dbReference>
<reference evidence="2" key="1">
    <citation type="submission" date="2021-02" db="EMBL/GenBank/DDBJ databases">
        <authorList>
            <person name="Nowell W R."/>
        </authorList>
    </citation>
    <scope>NUCLEOTIDE SEQUENCE</scope>
</reference>
<name>A0A815GEW5_9BILA</name>
<keyword evidence="1" id="KW-0812">Transmembrane</keyword>
<dbReference type="Proteomes" id="UP000663889">
    <property type="component" value="Unassembled WGS sequence"/>
</dbReference>